<feature type="domain" description="F-box" evidence="1">
    <location>
        <begin position="63"/>
        <end position="98"/>
    </location>
</feature>
<dbReference type="Proteomes" id="UP000886885">
    <property type="component" value="Chromosome 8D"/>
</dbReference>
<evidence type="ECO:0000313" key="4">
    <source>
        <dbReference type="Proteomes" id="UP000886885"/>
    </source>
</evidence>
<evidence type="ECO:0008006" key="5">
    <source>
        <dbReference type="Google" id="ProtNLM"/>
    </source>
</evidence>
<dbReference type="EMBL" id="JAAWWB010000016">
    <property type="protein sequence ID" value="KAG6763644.1"/>
    <property type="molecule type" value="Genomic_DNA"/>
</dbReference>
<evidence type="ECO:0000259" key="2">
    <source>
        <dbReference type="Pfam" id="PF23622"/>
    </source>
</evidence>
<name>A0A8X8CRB8_POPTO</name>
<evidence type="ECO:0000313" key="3">
    <source>
        <dbReference type="EMBL" id="KAG6763644.1"/>
    </source>
</evidence>
<protein>
    <recommendedName>
        <fullName evidence="5">F-box domain-containing protein</fullName>
    </recommendedName>
</protein>
<reference evidence="3" key="1">
    <citation type="journal article" date="2020" name="bioRxiv">
        <title>Hybrid origin of Populus tomentosa Carr. identified through genome sequencing and phylogenomic analysis.</title>
        <authorList>
            <person name="An X."/>
            <person name="Gao K."/>
            <person name="Chen Z."/>
            <person name="Li J."/>
            <person name="Yang X."/>
            <person name="Yang X."/>
            <person name="Zhou J."/>
            <person name="Guo T."/>
            <person name="Zhao T."/>
            <person name="Huang S."/>
            <person name="Miao D."/>
            <person name="Khan W.U."/>
            <person name="Rao P."/>
            <person name="Ye M."/>
            <person name="Lei B."/>
            <person name="Liao W."/>
            <person name="Wang J."/>
            <person name="Ji L."/>
            <person name="Li Y."/>
            <person name="Guo B."/>
            <person name="Mustafa N.S."/>
            <person name="Li S."/>
            <person name="Yun Q."/>
            <person name="Keller S.R."/>
            <person name="Mao J."/>
            <person name="Zhang R."/>
            <person name="Strauss S.H."/>
        </authorList>
    </citation>
    <scope>NUCLEOTIDE SEQUENCE</scope>
    <source>
        <strain evidence="3">GM15</strain>
        <tissue evidence="3">Leaf</tissue>
    </source>
</reference>
<dbReference type="AlphaFoldDB" id="A0A8X8CRB8"/>
<dbReference type="InterPro" id="IPR001810">
    <property type="entry name" value="F-box_dom"/>
</dbReference>
<keyword evidence="4" id="KW-1185">Reference proteome</keyword>
<sequence>MKSSPEQSWNSFTGFGSGDGMKEAIPLDNDNLTRSRILLVHALSTDFRERWTLLTEANMDDLISGLPDEILFRIFSSLPFESAAQTIFLSNRWRLLWETALVQHGTEEDVANAMSGFLANFDEKDPSKNTRKLRFHFCNGSVLLVIIARNGSLRLHFSTGKQEFPREFGLQLEFNQQNLASQPSPSSFYVKSLHLMSVTYLTNEVVSSMMTNFQILETLKITCCNCLQSLSIGSDTKLLSLTIFDCPQLKSLHIRSYKLRTFRYRGPLPWFRPEYHFNLADALLDSRQGPGYSSFSGRDFDSVLLTIKNVKVLTLCKWTFEALICPSLSTLLADFQFYNLKELWWIDNSNERYDDGEALISFLKLCPSLQQLFVTVSVLSKYRGQTFYFLLYDDFQLSIPQQFPAVFYLAVQIDPKSYFMKSSSKYSIRAGRNTQLHHLKLVKLDGFENQADEVLLAERIGKVVSTEPLILTSSDLICLRKFVEVSSNQSKQNSTDKLEEVAPQSCERKCSYKFVEVQDTKELHPKHVHMSL</sequence>
<dbReference type="PANTHER" id="PTHR34145:SF53">
    <property type="entry name" value="LEUCINE-RICH REPEAT DOMAIN SUPERFAMILY"/>
    <property type="match status" value="1"/>
</dbReference>
<dbReference type="InterPro" id="IPR055357">
    <property type="entry name" value="LRR_At1g61320_AtMIF1"/>
</dbReference>
<dbReference type="PANTHER" id="PTHR34145">
    <property type="entry name" value="OS02G0105600 PROTEIN"/>
    <property type="match status" value="1"/>
</dbReference>
<dbReference type="InterPro" id="IPR053772">
    <property type="entry name" value="At1g61320/At1g61330-like"/>
</dbReference>
<organism evidence="3 4">
    <name type="scientific">Populus tomentosa</name>
    <name type="common">Chinese white poplar</name>
    <dbReference type="NCBI Taxonomy" id="118781"/>
    <lineage>
        <taxon>Eukaryota</taxon>
        <taxon>Viridiplantae</taxon>
        <taxon>Streptophyta</taxon>
        <taxon>Embryophyta</taxon>
        <taxon>Tracheophyta</taxon>
        <taxon>Spermatophyta</taxon>
        <taxon>Magnoliopsida</taxon>
        <taxon>eudicotyledons</taxon>
        <taxon>Gunneridae</taxon>
        <taxon>Pentapetalae</taxon>
        <taxon>rosids</taxon>
        <taxon>fabids</taxon>
        <taxon>Malpighiales</taxon>
        <taxon>Salicaceae</taxon>
        <taxon>Saliceae</taxon>
        <taxon>Populus</taxon>
    </lineage>
</organism>
<gene>
    <name evidence="3" type="ORF">POTOM_031075</name>
</gene>
<accession>A0A8X8CRB8</accession>
<proteinExistence type="predicted"/>
<feature type="domain" description="At1g61320/AtMIF1 LRR" evidence="2">
    <location>
        <begin position="191"/>
        <end position="378"/>
    </location>
</feature>
<dbReference type="OrthoDB" id="976179at2759"/>
<dbReference type="Pfam" id="PF23622">
    <property type="entry name" value="LRR_At1g61320_AtMIF1"/>
    <property type="match status" value="1"/>
</dbReference>
<dbReference type="Pfam" id="PF00646">
    <property type="entry name" value="F-box"/>
    <property type="match status" value="1"/>
</dbReference>
<comment type="caution">
    <text evidence="3">The sequence shown here is derived from an EMBL/GenBank/DDBJ whole genome shotgun (WGS) entry which is preliminary data.</text>
</comment>
<evidence type="ECO:0000259" key="1">
    <source>
        <dbReference type="Pfam" id="PF00646"/>
    </source>
</evidence>